<dbReference type="PANTHER" id="PTHR34069">
    <property type="entry name" value="3-OXOACYL-[ACYL-CARRIER-PROTEIN] SYNTHASE 3"/>
    <property type="match status" value="1"/>
</dbReference>
<gene>
    <name evidence="4" type="ORF">J2Z49_002147</name>
</gene>
<keyword evidence="5" id="KW-1185">Reference proteome</keyword>
<proteinExistence type="predicted"/>
<dbReference type="Pfam" id="PF08541">
    <property type="entry name" value="ACP_syn_III_C"/>
    <property type="match status" value="1"/>
</dbReference>
<dbReference type="Proteomes" id="UP001225644">
    <property type="component" value="Unassembled WGS sequence"/>
</dbReference>
<keyword evidence="1" id="KW-0808">Transferase</keyword>
<organism evidence="4 5">
    <name type="scientific">Desulfofundulus luciae</name>
    <dbReference type="NCBI Taxonomy" id="74702"/>
    <lineage>
        <taxon>Bacteria</taxon>
        <taxon>Bacillati</taxon>
        <taxon>Bacillota</taxon>
        <taxon>Clostridia</taxon>
        <taxon>Eubacteriales</taxon>
        <taxon>Peptococcaceae</taxon>
        <taxon>Desulfofundulus</taxon>
    </lineage>
</organism>
<name>A0ABU0B2S3_9FIRM</name>
<evidence type="ECO:0000313" key="4">
    <source>
        <dbReference type="EMBL" id="MDQ0287030.1"/>
    </source>
</evidence>
<dbReference type="SUPFAM" id="SSF53901">
    <property type="entry name" value="Thiolase-like"/>
    <property type="match status" value="2"/>
</dbReference>
<dbReference type="InterPro" id="IPR016039">
    <property type="entry name" value="Thiolase-like"/>
</dbReference>
<evidence type="ECO:0000256" key="2">
    <source>
        <dbReference type="ARBA" id="ARBA00023315"/>
    </source>
</evidence>
<keyword evidence="2" id="KW-0012">Acyltransferase</keyword>
<dbReference type="RefSeq" id="WP_307402872.1">
    <property type="nucleotide sequence ID" value="NZ_JAUSUX010000017.1"/>
</dbReference>
<protein>
    <submittedName>
        <fullName evidence="4">3-hydroxy-3-methylglutaryl CoA synthase</fullName>
    </submittedName>
</protein>
<dbReference type="PANTHER" id="PTHR34069:SF2">
    <property type="entry name" value="BETA-KETOACYL-[ACYL-CARRIER-PROTEIN] SYNTHASE III"/>
    <property type="match status" value="1"/>
</dbReference>
<feature type="domain" description="Beta-ketoacyl-[acyl-carrier-protein] synthase III C-terminal" evidence="3">
    <location>
        <begin position="217"/>
        <end position="288"/>
    </location>
</feature>
<dbReference type="EMBL" id="JAUSUX010000017">
    <property type="protein sequence ID" value="MDQ0287030.1"/>
    <property type="molecule type" value="Genomic_DNA"/>
</dbReference>
<reference evidence="4 5" key="1">
    <citation type="submission" date="2023-07" db="EMBL/GenBank/DDBJ databases">
        <title>Genomic Encyclopedia of Type Strains, Phase IV (KMG-IV): sequencing the most valuable type-strain genomes for metagenomic binning, comparative biology and taxonomic classification.</title>
        <authorList>
            <person name="Goeker M."/>
        </authorList>
    </citation>
    <scope>NUCLEOTIDE SEQUENCE [LARGE SCALE GENOMIC DNA]</scope>
    <source>
        <strain evidence="4 5">DSM 12396</strain>
    </source>
</reference>
<dbReference type="Gene3D" id="3.40.47.10">
    <property type="match status" value="2"/>
</dbReference>
<evidence type="ECO:0000259" key="3">
    <source>
        <dbReference type="Pfam" id="PF08541"/>
    </source>
</evidence>
<evidence type="ECO:0000256" key="1">
    <source>
        <dbReference type="ARBA" id="ARBA00022679"/>
    </source>
</evidence>
<accession>A0ABU0B2S3</accession>
<comment type="caution">
    <text evidence="4">The sequence shown here is derived from an EMBL/GenBank/DDBJ whole genome shotgun (WGS) entry which is preliminary data.</text>
</comment>
<sequence>MAGAFVADYGVYIPRGRVSGDILKSLYGKSPAGVKGIAMAEMDEDSLTMAYEAAKGIVERNRVGGVILACNSLPFTHKKGSSLLGKMLRLDSSLPCWDLAGGPLAAAEALSLAVNLVEGGSSEGILVVCAEHPRYRPGEEVEMAWGAGAAAFMVAPRGFARVEDIVADYEIESYDLWSLRGEEVLRYRPEMLDDNFDRALSRLLTTRGGTENLGGYRYVPLQLNRFRWTRVLARRGIKNDQWEPVNSLSAVGNLGSATFAVNLAMAFEQAAEGDRILAVGYGHGNTVSVSLSLTADPPPCGVREKMAAAMPVDLATYWKTIFQRRFGA</sequence>
<evidence type="ECO:0000313" key="5">
    <source>
        <dbReference type="Proteomes" id="UP001225644"/>
    </source>
</evidence>
<dbReference type="InterPro" id="IPR013747">
    <property type="entry name" value="ACP_syn_III_C"/>
</dbReference>